<reference evidence="4" key="1">
    <citation type="submission" date="2015-06" db="EMBL/GenBank/DDBJ databases">
        <title>Comparative genomics of Burkholderia leaf nodule symbionts.</title>
        <authorList>
            <person name="Carlier A."/>
            <person name="Eberl L."/>
            <person name="Pinto-Carbo M."/>
        </authorList>
    </citation>
    <scope>NUCLEOTIDE SEQUENCE [LARGE SCALE GENOMIC DNA]</scope>
    <source>
        <strain evidence="4">UZHbot4</strain>
    </source>
</reference>
<comment type="caution">
    <text evidence="3">The sequence shown here is derived from an EMBL/GenBank/DDBJ whole genome shotgun (WGS) entry which is preliminary data.</text>
</comment>
<dbReference type="OrthoDB" id="7173932at2"/>
<evidence type="ECO:0000313" key="4">
    <source>
        <dbReference type="Proteomes" id="UP000036959"/>
    </source>
</evidence>
<keyword evidence="4" id="KW-1185">Reference proteome</keyword>
<keyword evidence="3" id="KW-0255">Endonuclease</keyword>
<feature type="domain" description="MobA/VirD2-like nuclease" evidence="2">
    <location>
        <begin position="91"/>
        <end position="225"/>
    </location>
</feature>
<name>A0A0L0ME36_9BURK</name>
<dbReference type="Proteomes" id="UP000036959">
    <property type="component" value="Unassembled WGS sequence"/>
</dbReference>
<dbReference type="PATRIC" id="fig|242163.4.peg.4852"/>
<dbReference type="RefSeq" id="WP_050453120.1">
    <property type="nucleotide sequence ID" value="NZ_LFJJ01000037.1"/>
</dbReference>
<dbReference type="EMBL" id="LFJJ01000037">
    <property type="protein sequence ID" value="KND60972.1"/>
    <property type="molecule type" value="Genomic_DNA"/>
</dbReference>
<keyword evidence="3" id="KW-0378">Hydrolase</keyword>
<protein>
    <submittedName>
        <fullName evidence="3">IncQ plasmid conjugative transfer DNA nicking endonuclease TraR</fullName>
    </submittedName>
</protein>
<proteinExistence type="predicted"/>
<gene>
    <name evidence="3" type="ORF">BVER_00847c</name>
</gene>
<feature type="region of interest" description="Disordered" evidence="1">
    <location>
        <begin position="328"/>
        <end position="382"/>
    </location>
</feature>
<keyword evidence="3" id="KW-0540">Nuclease</keyword>
<sequence length="382" mass="42729">MTSTTPLESLFDSLGMFDSLEEFVHGPAGGKSPPGDQVRPGLPGRSNSASNGRARRAKNTIARVTRKVPEVMVKVSSVGKQTGRVWAHLTYITRNGQIEAENEEGEILSGLEELKELHEHWSQQIGKRRANGKQTVNMVLSMPVGTNPERLKEAAREFAKQAFSNHEYVFVLHTPETDPDEDAPPHPHVHMAVKARGKDGRRIVHGRPELQEWREMFAEQLRARGIEAAATPRNVRGIVKKATRQPVYQAAKENRSTVKESAIREAARVVLDNRTDARPWEQRIADRQTTIRAGWTALADVLDKSAEPGDAELARQVRAFVRDMPAPLTQQQELEQRMRDVVRKRAAQAEKQAGNEQGAQSPTAPKPTTKPQPRPDKDYDRD</sequence>
<accession>A0A0L0ME36</accession>
<feature type="region of interest" description="Disordered" evidence="1">
    <location>
        <begin position="23"/>
        <end position="58"/>
    </location>
</feature>
<dbReference type="Pfam" id="PF03432">
    <property type="entry name" value="Relaxase"/>
    <property type="match status" value="1"/>
</dbReference>
<evidence type="ECO:0000259" key="2">
    <source>
        <dbReference type="Pfam" id="PF03432"/>
    </source>
</evidence>
<evidence type="ECO:0000313" key="3">
    <source>
        <dbReference type="EMBL" id="KND60972.1"/>
    </source>
</evidence>
<evidence type="ECO:0000256" key="1">
    <source>
        <dbReference type="SAM" id="MobiDB-lite"/>
    </source>
</evidence>
<dbReference type="GO" id="GO:0004519">
    <property type="term" value="F:endonuclease activity"/>
    <property type="evidence" value="ECO:0007669"/>
    <property type="project" value="UniProtKB-KW"/>
</dbReference>
<feature type="compositionally biased region" description="Basic and acidic residues" evidence="1">
    <location>
        <begin position="334"/>
        <end position="343"/>
    </location>
</feature>
<dbReference type="InterPro" id="IPR005094">
    <property type="entry name" value="Endonuclease_MobA/VirD2"/>
</dbReference>
<dbReference type="Gene3D" id="3.30.930.30">
    <property type="match status" value="1"/>
</dbReference>
<dbReference type="AlphaFoldDB" id="A0A0L0ME36"/>
<feature type="compositionally biased region" description="Basic and acidic residues" evidence="1">
    <location>
        <begin position="373"/>
        <end position="382"/>
    </location>
</feature>
<organism evidence="3 4">
    <name type="scientific">Candidatus Burkholderia verschuerenii</name>
    <dbReference type="NCBI Taxonomy" id="242163"/>
    <lineage>
        <taxon>Bacteria</taxon>
        <taxon>Pseudomonadati</taxon>
        <taxon>Pseudomonadota</taxon>
        <taxon>Betaproteobacteria</taxon>
        <taxon>Burkholderiales</taxon>
        <taxon>Burkholderiaceae</taxon>
        <taxon>Burkholderia</taxon>
    </lineage>
</organism>